<evidence type="ECO:0000256" key="4">
    <source>
        <dbReference type="ARBA" id="ARBA00022723"/>
    </source>
</evidence>
<comment type="cofactor">
    <cofactor evidence="1">
        <name>Mn(2+)</name>
        <dbReference type="ChEBI" id="CHEBI:29035"/>
    </cofactor>
</comment>
<dbReference type="InterPro" id="IPR052915">
    <property type="entry name" value="RtcB-like"/>
</dbReference>
<dbReference type="InterPro" id="IPR036025">
    <property type="entry name" value="RtcB-like_sf"/>
</dbReference>
<dbReference type="RefSeq" id="WP_148393497.1">
    <property type="nucleotide sequence ID" value="NZ_JBBMFP010000017.1"/>
</dbReference>
<dbReference type="SUPFAM" id="SSF103365">
    <property type="entry name" value="Hypothetical protein PH1602"/>
    <property type="match status" value="1"/>
</dbReference>
<dbReference type="EC" id="6.5.1.8" evidence="2"/>
<evidence type="ECO:0000256" key="6">
    <source>
        <dbReference type="ARBA" id="ARBA00022800"/>
    </source>
</evidence>
<comment type="caution">
    <text evidence="10">The sequence shown here is derived from an EMBL/GenBank/DDBJ whole genome shotgun (WGS) entry which is preliminary data.</text>
</comment>
<keyword evidence="8" id="KW-0464">Manganese</keyword>
<gene>
    <name evidence="10" type="ORF">WMO65_17490</name>
</gene>
<evidence type="ECO:0000256" key="3">
    <source>
        <dbReference type="ARBA" id="ARBA00022598"/>
    </source>
</evidence>
<dbReference type="Proteomes" id="UP001457898">
    <property type="component" value="Unassembled WGS sequence"/>
</dbReference>
<name>A0ABV1DQW7_9FIRM</name>
<accession>A0ABV1DQW7</accession>
<keyword evidence="11" id="KW-1185">Reference proteome</keyword>
<evidence type="ECO:0000256" key="8">
    <source>
        <dbReference type="ARBA" id="ARBA00023211"/>
    </source>
</evidence>
<dbReference type="Gene3D" id="3.90.1860.10">
    <property type="entry name" value="tRNA-splicing ligase RtcB"/>
    <property type="match status" value="1"/>
</dbReference>
<evidence type="ECO:0000313" key="11">
    <source>
        <dbReference type="Proteomes" id="UP001457898"/>
    </source>
</evidence>
<organism evidence="10 11">
    <name type="scientific">Blautia caccae</name>
    <dbReference type="NCBI Taxonomy" id="3133175"/>
    <lineage>
        <taxon>Bacteria</taxon>
        <taxon>Bacillati</taxon>
        <taxon>Bacillota</taxon>
        <taxon>Clostridia</taxon>
        <taxon>Lachnospirales</taxon>
        <taxon>Lachnospiraceae</taxon>
        <taxon>Blautia</taxon>
    </lineage>
</organism>
<reference evidence="10 11" key="1">
    <citation type="submission" date="2024-03" db="EMBL/GenBank/DDBJ databases">
        <title>Human intestinal bacterial collection.</title>
        <authorList>
            <person name="Pauvert C."/>
            <person name="Hitch T.C.A."/>
            <person name="Clavel T."/>
        </authorList>
    </citation>
    <scope>NUCLEOTIDE SEQUENCE [LARGE SCALE GENOMIC DNA]</scope>
    <source>
        <strain evidence="10 11">CLA-SR-H028</strain>
    </source>
</reference>
<dbReference type="PANTHER" id="PTHR43749:SF2">
    <property type="entry name" value="RNA-SPLICING LIGASE RTCB"/>
    <property type="match status" value="1"/>
</dbReference>
<evidence type="ECO:0000256" key="9">
    <source>
        <dbReference type="ARBA" id="ARBA00047746"/>
    </source>
</evidence>
<proteinExistence type="predicted"/>
<evidence type="ECO:0000256" key="5">
    <source>
        <dbReference type="ARBA" id="ARBA00022741"/>
    </source>
</evidence>
<comment type="catalytic activity">
    <reaction evidence="9">
        <text>a 3'-end 3'-phospho-ribonucleotide-RNA + a 5'-end dephospho-ribonucleoside-RNA + GTP = a ribonucleotidyl-ribonucleotide-RNA + GMP + diphosphate</text>
        <dbReference type="Rhea" id="RHEA:68076"/>
        <dbReference type="Rhea" id="RHEA-COMP:10463"/>
        <dbReference type="Rhea" id="RHEA-COMP:13936"/>
        <dbReference type="Rhea" id="RHEA-COMP:17355"/>
        <dbReference type="ChEBI" id="CHEBI:33019"/>
        <dbReference type="ChEBI" id="CHEBI:37565"/>
        <dbReference type="ChEBI" id="CHEBI:58115"/>
        <dbReference type="ChEBI" id="CHEBI:83062"/>
        <dbReference type="ChEBI" id="CHEBI:138284"/>
        <dbReference type="ChEBI" id="CHEBI:173118"/>
        <dbReference type="EC" id="6.5.1.8"/>
    </reaction>
</comment>
<evidence type="ECO:0000256" key="7">
    <source>
        <dbReference type="ARBA" id="ARBA00023134"/>
    </source>
</evidence>
<keyword evidence="6" id="KW-0692">RNA repair</keyword>
<dbReference type="EMBL" id="JBBMFP010000017">
    <property type="protein sequence ID" value="MEQ2432793.1"/>
    <property type="molecule type" value="Genomic_DNA"/>
</dbReference>
<protein>
    <recommendedName>
        <fullName evidence="2">3'-phosphate/5'-hydroxy nucleic acid ligase</fullName>
        <ecNumber evidence="2">6.5.1.8</ecNumber>
    </recommendedName>
</protein>
<evidence type="ECO:0000256" key="1">
    <source>
        <dbReference type="ARBA" id="ARBA00001936"/>
    </source>
</evidence>
<keyword evidence="5" id="KW-0547">Nucleotide-binding</keyword>
<dbReference type="PANTHER" id="PTHR43749">
    <property type="entry name" value="RNA-SPLICING LIGASE RTCB"/>
    <property type="match status" value="1"/>
</dbReference>
<keyword evidence="4" id="KW-0479">Metal-binding</keyword>
<dbReference type="Pfam" id="PF01139">
    <property type="entry name" value="RtcB"/>
    <property type="match status" value="2"/>
</dbReference>
<keyword evidence="7" id="KW-0342">GTP-binding</keyword>
<evidence type="ECO:0000313" key="10">
    <source>
        <dbReference type="EMBL" id="MEQ2432793.1"/>
    </source>
</evidence>
<evidence type="ECO:0000256" key="2">
    <source>
        <dbReference type="ARBA" id="ARBA00012726"/>
    </source>
</evidence>
<dbReference type="InterPro" id="IPR001233">
    <property type="entry name" value="RtcB"/>
</dbReference>
<sequence length="398" mass="44651">MLEIEGKVSTAVCFAKVIGQEAVDQIQRMCDYEFTAGSKIRIMPDVHAGKGCTIGTTMTVSDKAVPNVVGVDIGCGMYTVNLGKGEIPMQRLDEAAHFIPSGKNVWKERKTRFDLKRLSCYRGLKDTKRLERSLGTLGGGNHFIEIDRASDGTNYLVIHTGSRNLGKQTAEFYQKLAVELHQGKEEYFIKRDALIDEYKAAGRRKEIQGALKELQWTNHVPDMPEDLCFVYGKYFDDYLHDVEICQEFAKRNRELLAEILLDRAGLTGTDGFHTVHNYIDIKEKILRKGAIAAHKGEKILIPINMRDGSVLALGKGNPDWNFSAPHGAGRIMSRTAAKENLSMEDYKKSMENVYTTSVGEGTLDEAPMAYKRLEDILDVIQDSVDIIDIMKPIYNFKA</sequence>
<keyword evidence="3" id="KW-0436">Ligase</keyword>